<reference evidence="3" key="1">
    <citation type="journal article" date="2015" name="Proc. Natl. Acad. Sci. U.S.A.">
        <title>Genome sequence of the Asian Tiger mosquito, Aedes albopictus, reveals insights into its biology, genetics, and evolution.</title>
        <authorList>
            <person name="Chen X.G."/>
            <person name="Jiang X."/>
            <person name="Gu J."/>
            <person name="Xu M."/>
            <person name="Wu Y."/>
            <person name="Deng Y."/>
            <person name="Zhang C."/>
            <person name="Bonizzoni M."/>
            <person name="Dermauw W."/>
            <person name="Vontas J."/>
            <person name="Armbruster P."/>
            <person name="Huang X."/>
            <person name="Yang Y."/>
            <person name="Zhang H."/>
            <person name="He W."/>
            <person name="Peng H."/>
            <person name="Liu Y."/>
            <person name="Wu K."/>
            <person name="Chen J."/>
            <person name="Lirakis M."/>
            <person name="Topalis P."/>
            <person name="Van Leeuwen T."/>
            <person name="Hall A.B."/>
            <person name="Jiang X."/>
            <person name="Thorpe C."/>
            <person name="Mueller R.L."/>
            <person name="Sun C."/>
            <person name="Waterhouse R.M."/>
            <person name="Yan G."/>
            <person name="Tu Z.J."/>
            <person name="Fang X."/>
            <person name="James A.A."/>
        </authorList>
    </citation>
    <scope>NUCLEOTIDE SEQUENCE [LARGE SCALE GENOMIC DNA]</scope>
    <source>
        <strain evidence="3">Foshan</strain>
    </source>
</reference>
<reference evidence="2" key="2">
    <citation type="submission" date="2025-05" db="UniProtKB">
        <authorList>
            <consortium name="EnsemblMetazoa"/>
        </authorList>
    </citation>
    <scope>IDENTIFICATION</scope>
    <source>
        <strain evidence="2">Foshan</strain>
    </source>
</reference>
<evidence type="ECO:0000313" key="2">
    <source>
        <dbReference type="EnsemblMetazoa" id="AALFPA23_005394.P6888"/>
    </source>
</evidence>
<dbReference type="Proteomes" id="UP000069940">
    <property type="component" value="Unassembled WGS sequence"/>
</dbReference>
<dbReference type="EnsemblMetazoa" id="AALFPA23_005394.R6887">
    <property type="protein sequence ID" value="AALFPA23_005394.P6887"/>
    <property type="gene ID" value="AALFPA23_005394"/>
</dbReference>
<name>A0ABM1Y3P7_AEDAL</name>
<dbReference type="RefSeq" id="XP_062712138.1">
    <property type="nucleotide sequence ID" value="XM_062856154.1"/>
</dbReference>
<organism evidence="2 3">
    <name type="scientific">Aedes albopictus</name>
    <name type="common">Asian tiger mosquito</name>
    <name type="synonym">Stegomyia albopicta</name>
    <dbReference type="NCBI Taxonomy" id="7160"/>
    <lineage>
        <taxon>Eukaryota</taxon>
        <taxon>Metazoa</taxon>
        <taxon>Ecdysozoa</taxon>
        <taxon>Arthropoda</taxon>
        <taxon>Hexapoda</taxon>
        <taxon>Insecta</taxon>
        <taxon>Pterygota</taxon>
        <taxon>Neoptera</taxon>
        <taxon>Endopterygota</taxon>
        <taxon>Diptera</taxon>
        <taxon>Nematocera</taxon>
        <taxon>Culicoidea</taxon>
        <taxon>Culicidae</taxon>
        <taxon>Culicinae</taxon>
        <taxon>Aedini</taxon>
        <taxon>Aedes</taxon>
        <taxon>Stegomyia</taxon>
    </lineage>
</organism>
<evidence type="ECO:0000256" key="1">
    <source>
        <dbReference type="SAM" id="MobiDB-lite"/>
    </source>
</evidence>
<dbReference type="RefSeq" id="XP_062712137.1">
    <property type="nucleotide sequence ID" value="XM_062856153.1"/>
</dbReference>
<proteinExistence type="predicted"/>
<feature type="region of interest" description="Disordered" evidence="1">
    <location>
        <begin position="43"/>
        <end position="66"/>
    </location>
</feature>
<dbReference type="EnsemblMetazoa" id="AALFPA23_005394.R6888">
    <property type="protein sequence ID" value="AALFPA23_005394.P6888"/>
    <property type="gene ID" value="AALFPA23_005394"/>
</dbReference>
<dbReference type="GeneID" id="109397381"/>
<keyword evidence="3" id="KW-1185">Reference proteome</keyword>
<sequence length="448" mass="51535">METFMMLDKDDFTRLELSTKKIKLIQKIQRQYTDLIIEERLDETEDTGANTGKEEDDPTVEADVSTNPEDIYKSINLDQEINIDTILCKTETGRNLIERLKEGQNSNEKMITQISHILCDCLRAVYGERPSTFHKEMIAKSLVKTYPILGSAASDVPHALWFHKNGRGEGRHAGKIHYRMEYFAKKSDNRVIRRRQNPQQSQPDAEPDQAEPLETVEDFECLVNELKFSVPSEQTKTHIKNLWKRTIRFRNDHRDAGSFLTFLTDFPVASAFGGLLIMSDYEALHPKAPDFRAAWNELQEKILERYRDKYRFLKNDFIRALAIVREKNPTRGSKRPRERNEQDLRKNNPLHGIILWINADAPIPEPDVPQIVIRGEEFVEGNGSLVWKNVAIPLETDILSAFALLCATFTVFNVKCSPSDKLFYGFFNATCFKVDALSTTGNKFLSLL</sequence>
<protein>
    <submittedName>
        <fullName evidence="2">Uncharacterized protein</fullName>
    </submittedName>
</protein>
<evidence type="ECO:0000313" key="3">
    <source>
        <dbReference type="Proteomes" id="UP000069940"/>
    </source>
</evidence>
<accession>A0ABM1Y3P7</accession>